<evidence type="ECO:0000256" key="1">
    <source>
        <dbReference type="ARBA" id="ARBA00006484"/>
    </source>
</evidence>
<dbReference type="OrthoDB" id="9793325at2"/>
<gene>
    <name evidence="2" type="ORF">D7S86_14910</name>
</gene>
<dbReference type="PANTHER" id="PTHR42879">
    <property type="entry name" value="3-OXOACYL-(ACYL-CARRIER-PROTEIN) REDUCTASE"/>
    <property type="match status" value="1"/>
</dbReference>
<comment type="similarity">
    <text evidence="1">Belongs to the short-chain dehydrogenases/reductases (SDR) family.</text>
</comment>
<proteinExistence type="inferred from homology"/>
<dbReference type="InterPro" id="IPR002347">
    <property type="entry name" value="SDR_fam"/>
</dbReference>
<protein>
    <submittedName>
        <fullName evidence="2">SDR family oxidoreductase</fullName>
    </submittedName>
</protein>
<dbReference type="PANTHER" id="PTHR42879:SF6">
    <property type="entry name" value="NADPH-DEPENDENT REDUCTASE BACG"/>
    <property type="match status" value="1"/>
</dbReference>
<dbReference type="Gene3D" id="3.40.50.720">
    <property type="entry name" value="NAD(P)-binding Rossmann-like Domain"/>
    <property type="match status" value="1"/>
</dbReference>
<evidence type="ECO:0000313" key="2">
    <source>
        <dbReference type="EMBL" id="RKP53568.1"/>
    </source>
</evidence>
<dbReference type="InterPro" id="IPR050259">
    <property type="entry name" value="SDR"/>
</dbReference>
<accession>A0A494XX32</accession>
<dbReference type="Pfam" id="PF13561">
    <property type="entry name" value="adh_short_C2"/>
    <property type="match status" value="1"/>
</dbReference>
<name>A0A494XX32_9BURK</name>
<dbReference type="InterPro" id="IPR036291">
    <property type="entry name" value="NAD(P)-bd_dom_sf"/>
</dbReference>
<sequence>MDLGISSRKALVAASSSGLGLACATALVREGCIVTINGRDAARLESARAAIAAQTGRDVATVVADINTEAGRDTLIQACPDADILVNNNAGPPPGSLSEWHHAAWISALEANMLAPILLIRALLPGMRERKFGRIVNITSAMVKSPRPHMALSTTARTGLTAFSKAMALESAVDNVTINNLLPERIDTGRQRFMAERMMKAQNIDMEEARRRIVNTVAAKRFGTPAEFGDACAYLCSAQAGFISGQNLQLDGGSYPGLI</sequence>
<dbReference type="SUPFAM" id="SSF51735">
    <property type="entry name" value="NAD(P)-binding Rossmann-fold domains"/>
    <property type="match status" value="1"/>
</dbReference>
<dbReference type="EMBL" id="RBZU01000006">
    <property type="protein sequence ID" value="RKP53568.1"/>
    <property type="molecule type" value="Genomic_DNA"/>
</dbReference>
<dbReference type="AlphaFoldDB" id="A0A494XX32"/>
<reference evidence="2 3" key="1">
    <citation type="submission" date="2018-10" db="EMBL/GenBank/DDBJ databases">
        <title>Robbsia sp. DHC34, isolated from soil.</title>
        <authorList>
            <person name="Gao Z.-H."/>
            <person name="Qiu L.-H."/>
        </authorList>
    </citation>
    <scope>NUCLEOTIDE SEQUENCE [LARGE SCALE GENOMIC DNA]</scope>
    <source>
        <strain evidence="2 3">DHC34</strain>
    </source>
</reference>
<organism evidence="2 3">
    <name type="scientific">Pararobbsia silviterrae</name>
    <dbReference type="NCBI Taxonomy" id="1792498"/>
    <lineage>
        <taxon>Bacteria</taxon>
        <taxon>Pseudomonadati</taxon>
        <taxon>Pseudomonadota</taxon>
        <taxon>Betaproteobacteria</taxon>
        <taxon>Burkholderiales</taxon>
        <taxon>Burkholderiaceae</taxon>
        <taxon>Pararobbsia</taxon>
    </lineage>
</organism>
<comment type="caution">
    <text evidence="2">The sequence shown here is derived from an EMBL/GenBank/DDBJ whole genome shotgun (WGS) entry which is preliminary data.</text>
</comment>
<keyword evidence="3" id="KW-1185">Reference proteome</keyword>
<dbReference type="Proteomes" id="UP000270342">
    <property type="component" value="Unassembled WGS sequence"/>
</dbReference>
<dbReference type="RefSeq" id="WP_121087643.1">
    <property type="nucleotide sequence ID" value="NZ_RBZU01000006.1"/>
</dbReference>
<dbReference type="PRINTS" id="PR00081">
    <property type="entry name" value="GDHRDH"/>
</dbReference>
<evidence type="ECO:0000313" key="3">
    <source>
        <dbReference type="Proteomes" id="UP000270342"/>
    </source>
</evidence>